<keyword evidence="1" id="KW-0479">Metal-binding</keyword>
<protein>
    <submittedName>
        <fullName evidence="3">Retrovirus-related Pol polyprotein from transposon TNT 1-94</fullName>
    </submittedName>
</protein>
<dbReference type="InterPro" id="IPR036875">
    <property type="entry name" value="Znf_CCHC_sf"/>
</dbReference>
<evidence type="ECO:0000259" key="2">
    <source>
        <dbReference type="PROSITE" id="PS50158"/>
    </source>
</evidence>
<proteinExistence type="predicted"/>
<dbReference type="SMART" id="SM00343">
    <property type="entry name" value="ZnF_C2HC"/>
    <property type="match status" value="1"/>
</dbReference>
<dbReference type="Proteomes" id="UP000887116">
    <property type="component" value="Unassembled WGS sequence"/>
</dbReference>
<name>A0A8X6M2A7_TRICU</name>
<dbReference type="EMBL" id="BMAO01039154">
    <property type="protein sequence ID" value="GFR29332.1"/>
    <property type="molecule type" value="Genomic_DNA"/>
</dbReference>
<evidence type="ECO:0000313" key="4">
    <source>
        <dbReference type="Proteomes" id="UP000887116"/>
    </source>
</evidence>
<reference evidence="3" key="1">
    <citation type="submission" date="2020-07" db="EMBL/GenBank/DDBJ databases">
        <title>Multicomponent nature underlies the extraordinary mechanical properties of spider dragline silk.</title>
        <authorList>
            <person name="Kono N."/>
            <person name="Nakamura H."/>
            <person name="Mori M."/>
            <person name="Yoshida Y."/>
            <person name="Ohtoshi R."/>
            <person name="Malay A.D."/>
            <person name="Moran D.A.P."/>
            <person name="Tomita M."/>
            <person name="Numata K."/>
            <person name="Arakawa K."/>
        </authorList>
    </citation>
    <scope>NUCLEOTIDE SEQUENCE</scope>
</reference>
<gene>
    <name evidence="3" type="primary">POLX_2482</name>
    <name evidence="3" type="ORF">TNCT_215791</name>
</gene>
<dbReference type="Gene3D" id="4.10.60.10">
    <property type="entry name" value="Zinc finger, CCHC-type"/>
    <property type="match status" value="1"/>
</dbReference>
<dbReference type="Pfam" id="PF00098">
    <property type="entry name" value="zf-CCHC"/>
    <property type="match status" value="1"/>
</dbReference>
<dbReference type="GO" id="GO:0008270">
    <property type="term" value="F:zinc ion binding"/>
    <property type="evidence" value="ECO:0007669"/>
    <property type="project" value="UniProtKB-KW"/>
</dbReference>
<dbReference type="InterPro" id="IPR001878">
    <property type="entry name" value="Znf_CCHC"/>
</dbReference>
<keyword evidence="1" id="KW-0863">Zinc-finger</keyword>
<dbReference type="OrthoDB" id="7548346at2759"/>
<evidence type="ECO:0000256" key="1">
    <source>
        <dbReference type="PROSITE-ProRule" id="PRU00047"/>
    </source>
</evidence>
<evidence type="ECO:0000313" key="3">
    <source>
        <dbReference type="EMBL" id="GFR29332.1"/>
    </source>
</evidence>
<keyword evidence="4" id="KW-1185">Reference proteome</keyword>
<keyword evidence="1" id="KW-0862">Zinc</keyword>
<sequence length="88" mass="9967">MRLPSKSIDTTALVSTRKKVFMKPERKCYVCRKPGHLAKNCWKKGSKPKVEVNAFVCTVEGVPEREVWIADNGASAHIIKCKDFFVNN</sequence>
<dbReference type="PROSITE" id="PS50158">
    <property type="entry name" value="ZF_CCHC"/>
    <property type="match status" value="1"/>
</dbReference>
<dbReference type="AlphaFoldDB" id="A0A8X6M2A7"/>
<feature type="domain" description="CCHC-type" evidence="2">
    <location>
        <begin position="26"/>
        <end position="41"/>
    </location>
</feature>
<dbReference type="GO" id="GO:0003676">
    <property type="term" value="F:nucleic acid binding"/>
    <property type="evidence" value="ECO:0007669"/>
    <property type="project" value="InterPro"/>
</dbReference>
<dbReference type="SUPFAM" id="SSF57756">
    <property type="entry name" value="Retrovirus zinc finger-like domains"/>
    <property type="match status" value="1"/>
</dbReference>
<accession>A0A8X6M2A7</accession>
<organism evidence="3 4">
    <name type="scientific">Trichonephila clavata</name>
    <name type="common">Joro spider</name>
    <name type="synonym">Nephila clavata</name>
    <dbReference type="NCBI Taxonomy" id="2740835"/>
    <lineage>
        <taxon>Eukaryota</taxon>
        <taxon>Metazoa</taxon>
        <taxon>Ecdysozoa</taxon>
        <taxon>Arthropoda</taxon>
        <taxon>Chelicerata</taxon>
        <taxon>Arachnida</taxon>
        <taxon>Araneae</taxon>
        <taxon>Araneomorphae</taxon>
        <taxon>Entelegynae</taxon>
        <taxon>Araneoidea</taxon>
        <taxon>Nephilidae</taxon>
        <taxon>Trichonephila</taxon>
    </lineage>
</organism>
<comment type="caution">
    <text evidence="3">The sequence shown here is derived from an EMBL/GenBank/DDBJ whole genome shotgun (WGS) entry which is preliminary data.</text>
</comment>